<dbReference type="PANTHER" id="PTHR48077">
    <property type="entry name" value="TRYPTOPHAN SYNTHASE-RELATED"/>
    <property type="match status" value="1"/>
</dbReference>
<dbReference type="GO" id="GO:0004834">
    <property type="term" value="F:tryptophan synthase activity"/>
    <property type="evidence" value="ECO:0007669"/>
    <property type="project" value="UniProtKB-EC"/>
</dbReference>
<evidence type="ECO:0000313" key="13">
    <source>
        <dbReference type="Proteomes" id="UP000186955"/>
    </source>
</evidence>
<keyword evidence="13" id="KW-1185">Reference proteome</keyword>
<dbReference type="InterPro" id="IPR023026">
    <property type="entry name" value="Trp_synth_beta/beta-like"/>
</dbReference>
<dbReference type="Pfam" id="PF00291">
    <property type="entry name" value="PALP"/>
    <property type="match status" value="1"/>
</dbReference>
<keyword evidence="8" id="KW-0456">Lyase</keyword>
<dbReference type="Gene3D" id="3.40.50.1100">
    <property type="match status" value="2"/>
</dbReference>
<dbReference type="STRING" id="1316194.A0A1Q5U8V6"/>
<comment type="cofactor">
    <cofactor evidence="1">
        <name>pyridoxal 5'-phosphate</name>
        <dbReference type="ChEBI" id="CHEBI:597326"/>
    </cofactor>
</comment>
<feature type="region of interest" description="Disordered" evidence="10">
    <location>
        <begin position="64"/>
        <end position="104"/>
    </location>
</feature>
<keyword evidence="5" id="KW-0822">Tryptophan biosynthesis</keyword>
<dbReference type="AlphaFoldDB" id="A0A1Q5U8V6"/>
<dbReference type="PANTHER" id="PTHR48077:SF2">
    <property type="entry name" value="TRYPTOPHAN SYNTHASE"/>
    <property type="match status" value="1"/>
</dbReference>
<evidence type="ECO:0000256" key="10">
    <source>
        <dbReference type="SAM" id="MobiDB-lite"/>
    </source>
</evidence>
<feature type="domain" description="Tryptophan synthase beta chain-like PALP" evidence="11">
    <location>
        <begin position="168"/>
        <end position="492"/>
    </location>
</feature>
<evidence type="ECO:0000256" key="6">
    <source>
        <dbReference type="ARBA" id="ARBA00022898"/>
    </source>
</evidence>
<proteinExistence type="predicted"/>
<dbReference type="InterPro" id="IPR036052">
    <property type="entry name" value="TrpB-like_PALP_sf"/>
</dbReference>
<evidence type="ECO:0000256" key="3">
    <source>
        <dbReference type="ARBA" id="ARBA00012043"/>
    </source>
</evidence>
<evidence type="ECO:0000256" key="7">
    <source>
        <dbReference type="ARBA" id="ARBA00023141"/>
    </source>
</evidence>
<dbReference type="Proteomes" id="UP000186955">
    <property type="component" value="Unassembled WGS sequence"/>
</dbReference>
<feature type="compositionally biased region" description="Polar residues" evidence="10">
    <location>
        <begin position="83"/>
        <end position="100"/>
    </location>
</feature>
<evidence type="ECO:0000256" key="4">
    <source>
        <dbReference type="ARBA" id="ARBA00022605"/>
    </source>
</evidence>
<keyword evidence="6" id="KW-0663">Pyridoxal phosphate</keyword>
<evidence type="ECO:0000256" key="5">
    <source>
        <dbReference type="ARBA" id="ARBA00022822"/>
    </source>
</evidence>
<keyword evidence="4" id="KW-0028">Amino-acid biosynthesis</keyword>
<evidence type="ECO:0000256" key="8">
    <source>
        <dbReference type="ARBA" id="ARBA00023239"/>
    </source>
</evidence>
<name>A0A1Q5U8V6_9EURO</name>
<dbReference type="InterPro" id="IPR001926">
    <property type="entry name" value="TrpB-like_PALP"/>
</dbReference>
<reference evidence="12 13" key="1">
    <citation type="submission" date="2016-10" db="EMBL/GenBank/DDBJ databases">
        <title>Genome sequence of the ascomycete fungus Penicillium subrubescens.</title>
        <authorList>
            <person name="De Vries R.P."/>
            <person name="Peng M."/>
            <person name="Dilokpimol A."/>
            <person name="Hilden K."/>
            <person name="Makela M.R."/>
            <person name="Grigoriev I."/>
            <person name="Riley R."/>
            <person name="Granchi Z."/>
        </authorList>
    </citation>
    <scope>NUCLEOTIDE SEQUENCE [LARGE SCALE GENOMIC DNA]</scope>
    <source>
        <strain evidence="12 13">CBS 132785</strain>
    </source>
</reference>
<dbReference type="EMBL" id="MNBE01000560">
    <property type="protein sequence ID" value="OKP08916.1"/>
    <property type="molecule type" value="Genomic_DNA"/>
</dbReference>
<dbReference type="GO" id="GO:0005737">
    <property type="term" value="C:cytoplasm"/>
    <property type="evidence" value="ECO:0007669"/>
    <property type="project" value="TreeGrafter"/>
</dbReference>
<evidence type="ECO:0000256" key="9">
    <source>
        <dbReference type="ARBA" id="ARBA00049047"/>
    </source>
</evidence>
<sequence>MFSNIESTLFATGVPSIDMNRIRNIVHTASRLSPIGRIAARSESSETRTQYFEQRESPSVLAIGGEHKPGLENVQGVRRPKSKGNQSDFISTCPTNQNPGQDMLRPSMVRVGGPLKSAKSKPGGYGQFGGRFVPEPLMGFLHELELAIEAACSDPSFWTEYQAYQRAQPTPLLPAYNLTGLASGTDEYGSVATIWLKRDDENEYGTHKTRNIVGQLLLARRLGRRKIVTDCASAKHGIFTAKMCKQLELECVITIGAADALAQVDGIHAMVMLGARVLTASPPSGNGTLRAAVNEAIRYLASNHDTAYYLPGGPIGPAPLPDLNRIFQALLGKEVMVQMDEAIGCRPDALVAAVGSGSGAVGLFGPFVTDPLVRLVGVEGADTAVLSAGSPGVLQGARTLVLQDHNGQILDSHSISADMNISTVGPEIAHWKTIGRMESVLATDAVARAGFRLLERYEGIRPGLDCSHAVETTMRIAKELGQGKHVVMLLTGDDSGKSIRSQLVREI</sequence>
<gene>
    <name evidence="12" type="ORF">PENSUB_5497</name>
</gene>
<protein>
    <recommendedName>
        <fullName evidence="3">tryptophan synthase</fullName>
        <ecNumber evidence="3">4.2.1.20</ecNumber>
    </recommendedName>
</protein>
<accession>A0A1Q5U8V6</accession>
<evidence type="ECO:0000259" key="11">
    <source>
        <dbReference type="Pfam" id="PF00291"/>
    </source>
</evidence>
<dbReference type="EC" id="4.2.1.20" evidence="3"/>
<comment type="caution">
    <text evidence="12">The sequence shown here is derived from an EMBL/GenBank/DDBJ whole genome shotgun (WGS) entry which is preliminary data.</text>
</comment>
<comment type="catalytic activity">
    <reaction evidence="9">
        <text>(1S,2R)-1-C-(indol-3-yl)glycerol 3-phosphate + L-serine = D-glyceraldehyde 3-phosphate + L-tryptophan + H2O</text>
        <dbReference type="Rhea" id="RHEA:10532"/>
        <dbReference type="ChEBI" id="CHEBI:15377"/>
        <dbReference type="ChEBI" id="CHEBI:33384"/>
        <dbReference type="ChEBI" id="CHEBI:57912"/>
        <dbReference type="ChEBI" id="CHEBI:58866"/>
        <dbReference type="ChEBI" id="CHEBI:59776"/>
        <dbReference type="EC" id="4.2.1.20"/>
    </reaction>
</comment>
<evidence type="ECO:0000313" key="12">
    <source>
        <dbReference type="EMBL" id="OKP08916.1"/>
    </source>
</evidence>
<dbReference type="SUPFAM" id="SSF53686">
    <property type="entry name" value="Tryptophan synthase beta subunit-like PLP-dependent enzymes"/>
    <property type="match status" value="1"/>
</dbReference>
<organism evidence="12 13">
    <name type="scientific">Penicillium subrubescens</name>
    <dbReference type="NCBI Taxonomy" id="1316194"/>
    <lineage>
        <taxon>Eukaryota</taxon>
        <taxon>Fungi</taxon>
        <taxon>Dikarya</taxon>
        <taxon>Ascomycota</taxon>
        <taxon>Pezizomycotina</taxon>
        <taxon>Eurotiomycetes</taxon>
        <taxon>Eurotiomycetidae</taxon>
        <taxon>Eurotiales</taxon>
        <taxon>Aspergillaceae</taxon>
        <taxon>Penicillium</taxon>
    </lineage>
</organism>
<comment type="pathway">
    <text evidence="2">Amino-acid biosynthesis; L-tryptophan biosynthesis; L-tryptophan from chorismate: step 5/5.</text>
</comment>
<evidence type="ECO:0000256" key="2">
    <source>
        <dbReference type="ARBA" id="ARBA00004733"/>
    </source>
</evidence>
<keyword evidence="7" id="KW-0057">Aromatic amino acid biosynthesis</keyword>
<evidence type="ECO:0000256" key="1">
    <source>
        <dbReference type="ARBA" id="ARBA00001933"/>
    </source>
</evidence>